<comment type="subcellular location">
    <subcellularLocation>
        <location evidence="1">Membrane</location>
        <topology evidence="1">Multi-pass membrane protein</topology>
    </subcellularLocation>
</comment>
<dbReference type="GO" id="GO:0006665">
    <property type="term" value="P:sphingolipid metabolic process"/>
    <property type="evidence" value="ECO:0007669"/>
    <property type="project" value="UniProtKB-KW"/>
</dbReference>
<keyword evidence="6" id="KW-0479">Metal-binding</keyword>
<evidence type="ECO:0000256" key="7">
    <source>
        <dbReference type="ARBA" id="ARBA00022801"/>
    </source>
</evidence>
<dbReference type="GO" id="GO:0046872">
    <property type="term" value="F:metal ion binding"/>
    <property type="evidence" value="ECO:0007669"/>
    <property type="project" value="UniProtKB-KW"/>
</dbReference>
<dbReference type="STRING" id="27342.A0A0H2S780"/>
<gene>
    <name evidence="15" type="ORF">SCHPADRAFT_816932</name>
</gene>
<comment type="pathway">
    <text evidence="3">Sphingolipid metabolism.</text>
</comment>
<proteinExistence type="inferred from homology"/>
<dbReference type="SUPFAM" id="SSF56219">
    <property type="entry name" value="DNase I-like"/>
    <property type="match status" value="1"/>
</dbReference>
<dbReference type="GO" id="GO:0004767">
    <property type="term" value="F:sphingomyelin phosphodiesterase activity"/>
    <property type="evidence" value="ECO:0007669"/>
    <property type="project" value="InterPro"/>
</dbReference>
<dbReference type="Gene3D" id="3.60.10.10">
    <property type="entry name" value="Endonuclease/exonuclease/phosphatase"/>
    <property type="match status" value="1"/>
</dbReference>
<dbReference type="PANTHER" id="PTHR16320:SF24">
    <property type="entry name" value="PHOSPHODIESTERASE, PUTATIVE-RELATED"/>
    <property type="match status" value="1"/>
</dbReference>
<reference evidence="15 16" key="1">
    <citation type="submission" date="2015-04" db="EMBL/GenBank/DDBJ databases">
        <title>Complete genome sequence of Schizopora paradoxa KUC8140, a cosmopolitan wood degrader in East Asia.</title>
        <authorList>
            <consortium name="DOE Joint Genome Institute"/>
            <person name="Min B."/>
            <person name="Park H."/>
            <person name="Jang Y."/>
            <person name="Kim J.-J."/>
            <person name="Kim K.H."/>
            <person name="Pangilinan J."/>
            <person name="Lipzen A."/>
            <person name="Riley R."/>
            <person name="Grigoriev I.V."/>
            <person name="Spatafora J.W."/>
            <person name="Choi I.-G."/>
        </authorList>
    </citation>
    <scope>NUCLEOTIDE SEQUENCE [LARGE SCALE GENOMIC DNA]</scope>
    <source>
        <strain evidence="15 16">KUC8140</strain>
    </source>
</reference>
<feature type="domain" description="Endonuclease/exonuclease/phosphatase" evidence="14">
    <location>
        <begin position="11"/>
        <end position="267"/>
    </location>
</feature>
<dbReference type="PANTHER" id="PTHR16320">
    <property type="entry name" value="SPHINGOMYELINASE FAMILY MEMBER"/>
    <property type="match status" value="1"/>
</dbReference>
<dbReference type="InParanoid" id="A0A0H2S780"/>
<evidence type="ECO:0000256" key="5">
    <source>
        <dbReference type="ARBA" id="ARBA00022692"/>
    </source>
</evidence>
<evidence type="ECO:0000313" key="15">
    <source>
        <dbReference type="EMBL" id="KLO20072.1"/>
    </source>
</evidence>
<keyword evidence="16" id="KW-1185">Reference proteome</keyword>
<dbReference type="EMBL" id="KQ085883">
    <property type="protein sequence ID" value="KLO20072.1"/>
    <property type="molecule type" value="Genomic_DNA"/>
</dbReference>
<dbReference type="InterPro" id="IPR036691">
    <property type="entry name" value="Endo/exonu/phosph_ase_sf"/>
</dbReference>
<feature type="transmembrane region" description="Helical" evidence="13">
    <location>
        <begin position="380"/>
        <end position="402"/>
    </location>
</feature>
<keyword evidence="5 13" id="KW-0812">Transmembrane</keyword>
<keyword evidence="12 13" id="KW-0472">Membrane</keyword>
<evidence type="ECO:0000256" key="3">
    <source>
        <dbReference type="ARBA" id="ARBA00004991"/>
    </source>
</evidence>
<feature type="transmembrane region" description="Helical" evidence="13">
    <location>
        <begin position="352"/>
        <end position="374"/>
    </location>
</feature>
<evidence type="ECO:0000256" key="13">
    <source>
        <dbReference type="SAM" id="Phobius"/>
    </source>
</evidence>
<comment type="similarity">
    <text evidence="4">Belongs to the neutral sphingomyelinase family.</text>
</comment>
<keyword evidence="9" id="KW-0746">Sphingolipid metabolism</keyword>
<evidence type="ECO:0000256" key="1">
    <source>
        <dbReference type="ARBA" id="ARBA00004141"/>
    </source>
</evidence>
<evidence type="ECO:0000259" key="14">
    <source>
        <dbReference type="Pfam" id="PF03372"/>
    </source>
</evidence>
<protein>
    <submittedName>
        <fullName evidence="15">DNase I-like protein</fullName>
    </submittedName>
</protein>
<dbReference type="Pfam" id="PF03372">
    <property type="entry name" value="Exo_endo_phos"/>
    <property type="match status" value="1"/>
</dbReference>
<evidence type="ECO:0000256" key="9">
    <source>
        <dbReference type="ARBA" id="ARBA00022919"/>
    </source>
</evidence>
<evidence type="ECO:0000256" key="8">
    <source>
        <dbReference type="ARBA" id="ARBA00022842"/>
    </source>
</evidence>
<name>A0A0H2S780_9AGAM</name>
<accession>A0A0H2S780</accession>
<comment type="pathway">
    <text evidence="2">Lipid metabolism; sphingolipid metabolism.</text>
</comment>
<dbReference type="GO" id="GO:0016020">
    <property type="term" value="C:membrane"/>
    <property type="evidence" value="ECO:0007669"/>
    <property type="project" value="UniProtKB-SubCell"/>
</dbReference>
<evidence type="ECO:0000313" key="16">
    <source>
        <dbReference type="Proteomes" id="UP000053477"/>
    </source>
</evidence>
<keyword evidence="11" id="KW-0443">Lipid metabolism</keyword>
<evidence type="ECO:0000256" key="10">
    <source>
        <dbReference type="ARBA" id="ARBA00022989"/>
    </source>
</evidence>
<keyword evidence="8" id="KW-0460">Magnesium</keyword>
<dbReference type="InterPro" id="IPR005135">
    <property type="entry name" value="Endo/exonuclease/phosphatase"/>
</dbReference>
<sequence>MSTNTSSLRILSLNCWGLKFIAKDRVQRIHGIAERISESSYDLVALQELWVFSDYQHIRERVSKRLPYAKFFYSGALGAGLSIFSRFPIISVAIHPYALNGQPLEVSDWFVGKAAASVVISHPVLGEVEIFNTHLFAKGGETGPEHLRAHRLVNAWELAKLVRSSATAGRYVIVAGDLNGIPKTLPMTVIRDHAGVTDAWAESHPQTAPSVSNFNPAQVLEVFGVTADSPLNSYSAGKPLDATARAELGKRLDYILYRHPLVFDATKKPHLTCREARVVFTERVPGHNFSYSDHFGLEAVLDIVHPNDVGAEDLPRWSPPAPTALSEEAFGAFQHALTACYRISQQRSKFELSIFISCVFLLVVLCVGSAWIPLSWINPIIVLLTTALAWLGTTMLYSGFIFGNWERRALTTIIEELELVQQVSRRDEALPLEVADVAS</sequence>
<dbReference type="InterPro" id="IPR038772">
    <property type="entry name" value="Sph/SMPD2-like"/>
</dbReference>
<evidence type="ECO:0000256" key="2">
    <source>
        <dbReference type="ARBA" id="ARBA00004760"/>
    </source>
</evidence>
<evidence type="ECO:0000256" key="11">
    <source>
        <dbReference type="ARBA" id="ARBA00023098"/>
    </source>
</evidence>
<organism evidence="15 16">
    <name type="scientific">Schizopora paradoxa</name>
    <dbReference type="NCBI Taxonomy" id="27342"/>
    <lineage>
        <taxon>Eukaryota</taxon>
        <taxon>Fungi</taxon>
        <taxon>Dikarya</taxon>
        <taxon>Basidiomycota</taxon>
        <taxon>Agaricomycotina</taxon>
        <taxon>Agaricomycetes</taxon>
        <taxon>Hymenochaetales</taxon>
        <taxon>Schizoporaceae</taxon>
        <taxon>Schizopora</taxon>
    </lineage>
</organism>
<dbReference type="Proteomes" id="UP000053477">
    <property type="component" value="Unassembled WGS sequence"/>
</dbReference>
<evidence type="ECO:0000256" key="6">
    <source>
        <dbReference type="ARBA" id="ARBA00022723"/>
    </source>
</evidence>
<dbReference type="OrthoDB" id="387657at2759"/>
<keyword evidence="7" id="KW-0378">Hydrolase</keyword>
<dbReference type="AlphaFoldDB" id="A0A0H2S780"/>
<dbReference type="FunCoup" id="A0A0H2S780">
    <property type="interactions" value="43"/>
</dbReference>
<keyword evidence="10 13" id="KW-1133">Transmembrane helix</keyword>
<evidence type="ECO:0000256" key="4">
    <source>
        <dbReference type="ARBA" id="ARBA00006335"/>
    </source>
</evidence>
<evidence type="ECO:0000256" key="12">
    <source>
        <dbReference type="ARBA" id="ARBA00023136"/>
    </source>
</evidence>